<comment type="caution">
    <text evidence="2">The sequence shown here is derived from an EMBL/GenBank/DDBJ whole genome shotgun (WGS) entry which is preliminary data.</text>
</comment>
<feature type="compositionally biased region" description="Low complexity" evidence="1">
    <location>
        <begin position="83"/>
        <end position="93"/>
    </location>
</feature>
<evidence type="ECO:0000313" key="2">
    <source>
        <dbReference type="EMBL" id="MFB9071752.1"/>
    </source>
</evidence>
<name>A0ABV5FYJ1_9MICC</name>
<evidence type="ECO:0008006" key="4">
    <source>
        <dbReference type="Google" id="ProtNLM"/>
    </source>
</evidence>
<reference evidence="2 3" key="1">
    <citation type="submission" date="2024-09" db="EMBL/GenBank/DDBJ databases">
        <authorList>
            <person name="Sun Q."/>
            <person name="Mori K."/>
        </authorList>
    </citation>
    <scope>NUCLEOTIDE SEQUENCE [LARGE SCALE GENOMIC DNA]</scope>
    <source>
        <strain evidence="2 3">CCM 7609</strain>
    </source>
</reference>
<protein>
    <recommendedName>
        <fullName evidence="4">Galactose oxidase-like Early set domain-containing protein</fullName>
    </recommendedName>
</protein>
<accession>A0ABV5FYJ1</accession>
<proteinExistence type="predicted"/>
<feature type="region of interest" description="Disordered" evidence="1">
    <location>
        <begin position="33"/>
        <end position="114"/>
    </location>
</feature>
<gene>
    <name evidence="2" type="ORF">ACFFX0_11280</name>
</gene>
<dbReference type="EMBL" id="JBHMFI010000001">
    <property type="protein sequence ID" value="MFB9071752.1"/>
    <property type="molecule type" value="Genomic_DNA"/>
</dbReference>
<feature type="compositionally biased region" description="Pro residues" evidence="1">
    <location>
        <begin position="94"/>
        <end position="114"/>
    </location>
</feature>
<sequence>MRHYPRGRKWFPTARPSLVLFNTGDQLYAIGGSESNRPLLRGAHTATAVPGTTRLDRDDPRKPPAGRTPCLARCPPRSPPRPAAASPSASARSPNPPPSPSTPRPRPSRPPGDR</sequence>
<dbReference type="Proteomes" id="UP001589575">
    <property type="component" value="Unassembled WGS sequence"/>
</dbReference>
<evidence type="ECO:0000313" key="3">
    <source>
        <dbReference type="Proteomes" id="UP001589575"/>
    </source>
</evidence>
<evidence type="ECO:0000256" key="1">
    <source>
        <dbReference type="SAM" id="MobiDB-lite"/>
    </source>
</evidence>
<keyword evidence="3" id="KW-1185">Reference proteome</keyword>
<organism evidence="2 3">
    <name type="scientific">Citricoccus parietis</name>
    <dbReference type="NCBI Taxonomy" id="592307"/>
    <lineage>
        <taxon>Bacteria</taxon>
        <taxon>Bacillati</taxon>
        <taxon>Actinomycetota</taxon>
        <taxon>Actinomycetes</taxon>
        <taxon>Micrococcales</taxon>
        <taxon>Micrococcaceae</taxon>
        <taxon>Citricoccus</taxon>
    </lineage>
</organism>